<comment type="similarity">
    <text evidence="2">Belongs to the TacA antitoxin family.</text>
</comment>
<dbReference type="SUPFAM" id="SSF47598">
    <property type="entry name" value="Ribbon-helix-helix"/>
    <property type="match status" value="1"/>
</dbReference>
<evidence type="ECO:0008006" key="5">
    <source>
        <dbReference type="Google" id="ProtNLM"/>
    </source>
</evidence>
<sequence>MSSLLQVKDERINIRLQADAKAMLEKAASLESKSVNAYILSIALDHAKQTIHEHEFMALSAGDALSFFEALDNVKANDRLKDAMIEHNHRVVSR</sequence>
<protein>
    <recommendedName>
        <fullName evidence="5">DUF1778 domain-containing protein</fullName>
    </recommendedName>
</protein>
<keyword evidence="1" id="KW-1277">Toxin-antitoxin system</keyword>
<dbReference type="HOGENOM" id="CLU_152494_3_4_6"/>
<keyword evidence="4" id="KW-1185">Reference proteome</keyword>
<dbReference type="RefSeq" id="WP_015486444.1">
    <property type="nucleotide sequence ID" value="NC_020888.1"/>
</dbReference>
<proteinExistence type="inferred from homology"/>
<gene>
    <name evidence="3" type="ORF">TOL_1279</name>
</gene>
<evidence type="ECO:0000256" key="1">
    <source>
        <dbReference type="ARBA" id="ARBA00022649"/>
    </source>
</evidence>
<accession>M5DRC2</accession>
<dbReference type="Proteomes" id="UP000011866">
    <property type="component" value="Chromosome"/>
</dbReference>
<dbReference type="AlphaFoldDB" id="M5DRC2"/>
<name>M5DRC2_9GAMM</name>
<organism evidence="3 4">
    <name type="scientific">Thalassolituus oleivorans MIL-1</name>
    <dbReference type="NCBI Taxonomy" id="1298593"/>
    <lineage>
        <taxon>Bacteria</taxon>
        <taxon>Pseudomonadati</taxon>
        <taxon>Pseudomonadota</taxon>
        <taxon>Gammaproteobacteria</taxon>
        <taxon>Oceanospirillales</taxon>
        <taxon>Oceanospirillaceae</taxon>
        <taxon>Thalassolituus</taxon>
    </lineage>
</organism>
<dbReference type="EMBL" id="HF680312">
    <property type="protein sequence ID" value="CCU71707.1"/>
    <property type="molecule type" value="Genomic_DNA"/>
</dbReference>
<dbReference type="Gene3D" id="1.20.5.780">
    <property type="entry name" value="Single helix bin"/>
    <property type="match status" value="1"/>
</dbReference>
<dbReference type="InterPro" id="IPR010985">
    <property type="entry name" value="Ribbon_hlx_hlx"/>
</dbReference>
<evidence type="ECO:0000313" key="3">
    <source>
        <dbReference type="EMBL" id="CCU71707.1"/>
    </source>
</evidence>
<dbReference type="PANTHER" id="PTHR35401:SF2">
    <property type="entry name" value="ABC-TYPE TRANSPORT SYSTEM"/>
    <property type="match status" value="1"/>
</dbReference>
<dbReference type="GO" id="GO:0006355">
    <property type="term" value="P:regulation of DNA-templated transcription"/>
    <property type="evidence" value="ECO:0007669"/>
    <property type="project" value="InterPro"/>
</dbReference>
<dbReference type="eggNOG" id="COG4453">
    <property type="taxonomic scope" value="Bacteria"/>
</dbReference>
<evidence type="ECO:0000256" key="2">
    <source>
        <dbReference type="ARBA" id="ARBA00049988"/>
    </source>
</evidence>
<reference evidence="3 4" key="1">
    <citation type="journal article" date="2013" name="Genome Announc.">
        <title>Genome Sequence of Thalassolituus oleivorans MIL-1 (DSM 14913T).</title>
        <authorList>
            <person name="Golyshin P.N."/>
            <person name="Werner J."/>
            <person name="Chernikova T.N."/>
            <person name="Tran H."/>
            <person name="Ferrer M."/>
            <person name="Yakimov M.M."/>
            <person name="Teeling H."/>
            <person name="Golyshina O.V."/>
        </authorList>
    </citation>
    <scope>NUCLEOTIDE SEQUENCE [LARGE SCALE GENOMIC DNA]</scope>
    <source>
        <strain evidence="3 4">MIL-1</strain>
    </source>
</reference>
<dbReference type="PANTHER" id="PTHR35401">
    <property type="entry name" value="COPG FAMILY HELIX-TURN-HELIX PROTEIN-RELATED-RELATED"/>
    <property type="match status" value="1"/>
</dbReference>
<evidence type="ECO:0000313" key="4">
    <source>
        <dbReference type="Proteomes" id="UP000011866"/>
    </source>
</evidence>
<dbReference type="KEGG" id="tol:TOL_1279"/>
<dbReference type="GeneID" id="79176188"/>
<dbReference type="InterPro" id="IPR014795">
    <property type="entry name" value="TacA_1-like"/>
</dbReference>
<dbReference type="Pfam" id="PF08681">
    <property type="entry name" value="TacA1"/>
    <property type="match status" value="1"/>
</dbReference>